<protein>
    <submittedName>
        <fullName evidence="7">Helix-turn-helix transcriptional regulator</fullName>
    </submittedName>
</protein>
<sequence length="307" mass="35458">MNKFILDNSDISRINKSIQIDQNKANISTKIVEISKDIGLHINNFIIYEDNAANYDSDFKGVTINITFSADHYYKSTVCDFYLAPKAGRTLINYFYMDKGVIHYKANTQIKNVIITIKNEFLEKYLDKNITTKIQNTDSSKIIQNRATYAKTAFCASEIYKFINQKQINALFIKAKILEILSYELTNLNLNLKESLNLSKFDILSLNKAMEILKNDYKNPPSITELSKKVRLNQCKLKQGFKTLFRTTPYSVHMDTKMQKAKEFIEKGELSLNQISKELGYKQPHNFTTAFKKYFGLNPSNFTKTVS</sequence>
<gene>
    <name evidence="7" type="ORF">AAH24_00420</name>
    <name evidence="5" type="ORF">BVH53_04035</name>
    <name evidence="6" type="ORF">CX802_07470</name>
</gene>
<dbReference type="AlphaFoldDB" id="A0A5L4LEI2"/>
<evidence type="ECO:0000313" key="8">
    <source>
        <dbReference type="Proteomes" id="UP000535509"/>
    </source>
</evidence>
<dbReference type="SUPFAM" id="SSF46689">
    <property type="entry name" value="Homeodomain-like"/>
    <property type="match status" value="1"/>
</dbReference>
<evidence type="ECO:0000256" key="2">
    <source>
        <dbReference type="ARBA" id="ARBA00023125"/>
    </source>
</evidence>
<dbReference type="GO" id="GO:0003700">
    <property type="term" value="F:DNA-binding transcription factor activity"/>
    <property type="evidence" value="ECO:0007669"/>
    <property type="project" value="InterPro"/>
</dbReference>
<dbReference type="Proteomes" id="UP000557842">
    <property type="component" value="Unassembled WGS sequence"/>
</dbReference>
<dbReference type="OMA" id="RETWIPP"/>
<evidence type="ECO:0000256" key="3">
    <source>
        <dbReference type="ARBA" id="ARBA00023163"/>
    </source>
</evidence>
<dbReference type="EMBL" id="AABQDW010000005">
    <property type="protein sequence ID" value="EAI5407865.1"/>
    <property type="molecule type" value="Genomic_DNA"/>
</dbReference>
<dbReference type="PROSITE" id="PS01124">
    <property type="entry name" value="HTH_ARAC_FAMILY_2"/>
    <property type="match status" value="1"/>
</dbReference>
<dbReference type="Gene3D" id="1.10.10.60">
    <property type="entry name" value="Homeodomain-like"/>
    <property type="match status" value="1"/>
</dbReference>
<dbReference type="PANTHER" id="PTHR47893:SF1">
    <property type="entry name" value="REGULATORY PROTEIN PCHR"/>
    <property type="match status" value="1"/>
</dbReference>
<dbReference type="Proteomes" id="UP000535509">
    <property type="component" value="Unassembled WGS sequence"/>
</dbReference>
<dbReference type="PANTHER" id="PTHR47893">
    <property type="entry name" value="REGULATORY PROTEIN PCHR"/>
    <property type="match status" value="1"/>
</dbReference>
<dbReference type="GO" id="GO:0043565">
    <property type="term" value="F:sequence-specific DNA binding"/>
    <property type="evidence" value="ECO:0007669"/>
    <property type="project" value="InterPro"/>
</dbReference>
<reference evidence="7 9" key="1">
    <citation type="submission" date="2018-05" db="EMBL/GenBank/DDBJ databases">
        <authorList>
            <consortium name="PulseNet: The National Subtyping Network for Foodborne Disease Surveillance"/>
            <person name="Tarr C.L."/>
            <person name="Trees E."/>
            <person name="Katz L.S."/>
            <person name="Carleton-Romer H.A."/>
            <person name="Stroika S."/>
            <person name="Kucerova Z."/>
            <person name="Roache K.F."/>
            <person name="Sabol A.L."/>
            <person name="Besser J."/>
            <person name="Gerner-Smidt P."/>
        </authorList>
    </citation>
    <scope>NUCLEOTIDE SEQUENCE</scope>
    <source>
        <strain evidence="5 9">2016D-0221</strain>
        <strain evidence="7">D4313</strain>
        <strain evidence="6 8">PNUSAC001503</strain>
    </source>
</reference>
<keyword evidence="3" id="KW-0804">Transcription</keyword>
<dbReference type="RefSeq" id="WP_002849869.1">
    <property type="nucleotide sequence ID" value="NZ_AABUZP020000005.1"/>
</dbReference>
<keyword evidence="2" id="KW-0238">DNA-binding</keyword>
<dbReference type="InterPro" id="IPR020449">
    <property type="entry name" value="Tscrpt_reg_AraC-type_HTH"/>
</dbReference>
<dbReference type="EMBL" id="AABTCC010000024">
    <property type="protein sequence ID" value="EAI8859661.1"/>
    <property type="molecule type" value="Genomic_DNA"/>
</dbReference>
<evidence type="ECO:0000259" key="4">
    <source>
        <dbReference type="PROSITE" id="PS01124"/>
    </source>
</evidence>
<evidence type="ECO:0000313" key="7">
    <source>
        <dbReference type="EMBL" id="EAK0467838.1"/>
    </source>
</evidence>
<evidence type="ECO:0000256" key="1">
    <source>
        <dbReference type="ARBA" id="ARBA00023015"/>
    </source>
</evidence>
<proteinExistence type="predicted"/>
<evidence type="ECO:0000313" key="5">
    <source>
        <dbReference type="EMBL" id="EAI5407865.1"/>
    </source>
</evidence>
<evidence type="ECO:0000313" key="6">
    <source>
        <dbReference type="EMBL" id="EAI8859661.1"/>
    </source>
</evidence>
<dbReference type="Pfam" id="PF12833">
    <property type="entry name" value="HTH_18"/>
    <property type="match status" value="1"/>
</dbReference>
<dbReference type="PRINTS" id="PR00032">
    <property type="entry name" value="HTHARAC"/>
</dbReference>
<name>A0A5L4LEI2_CAMFE</name>
<evidence type="ECO:0000313" key="9">
    <source>
        <dbReference type="Proteomes" id="UP000557842"/>
    </source>
</evidence>
<comment type="caution">
    <text evidence="7">The sequence shown here is derived from an EMBL/GenBank/DDBJ whole genome shotgun (WGS) entry which is preliminary data.</text>
</comment>
<keyword evidence="1" id="KW-0805">Transcription regulation</keyword>
<accession>A0A5L4LEI2</accession>
<dbReference type="EMBL" id="AACCXM010000001">
    <property type="protein sequence ID" value="EAK0467838.1"/>
    <property type="molecule type" value="Genomic_DNA"/>
</dbReference>
<dbReference type="InterPro" id="IPR009057">
    <property type="entry name" value="Homeodomain-like_sf"/>
</dbReference>
<dbReference type="InterPro" id="IPR053142">
    <property type="entry name" value="PchR_regulatory_protein"/>
</dbReference>
<keyword evidence="8" id="KW-1185">Reference proteome</keyword>
<dbReference type="SMART" id="SM00342">
    <property type="entry name" value="HTH_ARAC"/>
    <property type="match status" value="1"/>
</dbReference>
<dbReference type="InterPro" id="IPR018060">
    <property type="entry name" value="HTH_AraC"/>
</dbReference>
<feature type="domain" description="HTH araC/xylS-type" evidence="4">
    <location>
        <begin position="207"/>
        <end position="305"/>
    </location>
</feature>
<organism evidence="7">
    <name type="scientific">Campylobacter fetus</name>
    <dbReference type="NCBI Taxonomy" id="196"/>
    <lineage>
        <taxon>Bacteria</taxon>
        <taxon>Pseudomonadati</taxon>
        <taxon>Campylobacterota</taxon>
        <taxon>Epsilonproteobacteria</taxon>
        <taxon>Campylobacterales</taxon>
        <taxon>Campylobacteraceae</taxon>
        <taxon>Campylobacter</taxon>
    </lineage>
</organism>
<dbReference type="GeneID" id="61065032"/>